<evidence type="ECO:0000313" key="3">
    <source>
        <dbReference type="Proteomes" id="UP000288395"/>
    </source>
</evidence>
<evidence type="ECO:0000313" key="2">
    <source>
        <dbReference type="EMBL" id="RUO20826.1"/>
    </source>
</evidence>
<proteinExistence type="predicted"/>
<feature type="transmembrane region" description="Helical" evidence="1">
    <location>
        <begin position="79"/>
        <end position="101"/>
    </location>
</feature>
<feature type="transmembrane region" description="Helical" evidence="1">
    <location>
        <begin position="7"/>
        <end position="25"/>
    </location>
</feature>
<protein>
    <submittedName>
        <fullName evidence="2">DUF4199 domain-containing protein</fullName>
    </submittedName>
</protein>
<dbReference type="Pfam" id="PF13858">
    <property type="entry name" value="DUF4199"/>
    <property type="match status" value="1"/>
</dbReference>
<feature type="transmembrane region" description="Helical" evidence="1">
    <location>
        <begin position="133"/>
        <end position="156"/>
    </location>
</feature>
<dbReference type="EMBL" id="PIPJ01000004">
    <property type="protein sequence ID" value="RUO20826.1"/>
    <property type="molecule type" value="Genomic_DNA"/>
</dbReference>
<keyword evidence="3" id="KW-1185">Reference proteome</keyword>
<name>A0A432VW66_9GAMM</name>
<keyword evidence="1" id="KW-1133">Transmembrane helix</keyword>
<reference evidence="3" key="1">
    <citation type="journal article" date="2018" name="Front. Microbiol.">
        <title>Genome-Based Analysis Reveals the Taxonomy and Diversity of the Family Idiomarinaceae.</title>
        <authorList>
            <person name="Liu Y."/>
            <person name="Lai Q."/>
            <person name="Shao Z."/>
        </authorList>
    </citation>
    <scope>NUCLEOTIDE SEQUENCE [LARGE SCALE GENOMIC DNA]</scope>
    <source>
        <strain evidence="3">GBPy7</strain>
    </source>
</reference>
<dbReference type="OrthoDB" id="5766000at2"/>
<dbReference type="InterPro" id="IPR025250">
    <property type="entry name" value="DUF4199"/>
</dbReference>
<dbReference type="RefSeq" id="WP_126767033.1">
    <property type="nucleotide sequence ID" value="NZ_PIPJ01000004.1"/>
</dbReference>
<dbReference type="AlphaFoldDB" id="A0A432VW66"/>
<sequence length="159" mass="17784">MFLQYKIEIKWGVIFTLAMLAWMLIERLVGLHSTHIAVHPIYTNIFAIIAIIIYVLALQQKRDQDFGGKMNWAQGFITGIYVTIVVAILSPLTQLIIHFVITPHFFTNAATHAVEMGHMSANDAALYFSLTNYLVQSFVGAAIMGIITSAVVALFVRKK</sequence>
<evidence type="ECO:0000256" key="1">
    <source>
        <dbReference type="SAM" id="Phobius"/>
    </source>
</evidence>
<keyword evidence="1" id="KW-0472">Membrane</keyword>
<organism evidence="2 3">
    <name type="scientific">Aliidiomarina iranensis</name>
    <dbReference type="NCBI Taxonomy" id="1434071"/>
    <lineage>
        <taxon>Bacteria</taxon>
        <taxon>Pseudomonadati</taxon>
        <taxon>Pseudomonadota</taxon>
        <taxon>Gammaproteobacteria</taxon>
        <taxon>Alteromonadales</taxon>
        <taxon>Idiomarinaceae</taxon>
        <taxon>Aliidiomarina</taxon>
    </lineage>
</organism>
<comment type="caution">
    <text evidence="2">The sequence shown here is derived from an EMBL/GenBank/DDBJ whole genome shotgun (WGS) entry which is preliminary data.</text>
</comment>
<feature type="transmembrane region" description="Helical" evidence="1">
    <location>
        <begin position="37"/>
        <end position="58"/>
    </location>
</feature>
<accession>A0A432VW66</accession>
<keyword evidence="1" id="KW-0812">Transmembrane</keyword>
<gene>
    <name evidence="2" type="ORF">CWE08_06915</name>
</gene>
<dbReference type="Proteomes" id="UP000288395">
    <property type="component" value="Unassembled WGS sequence"/>
</dbReference>